<dbReference type="OrthoDB" id="405848at2759"/>
<dbReference type="InterPro" id="IPR023184">
    <property type="entry name" value="Ubol_cytC_Rdtase_hinge_dom"/>
</dbReference>
<sequence>MSETVDPKVEIEESCRPQCIRQLIEYEDCTKRIENDPAGEAHCTGQYLDFWRCIDLCVASKLFVRLK</sequence>
<keyword evidence="14" id="KW-1185">Reference proteome</keyword>
<dbReference type="RefSeq" id="XP_005535993.1">
    <property type="nucleotide sequence ID" value="XM_005535936.1"/>
</dbReference>
<dbReference type="Gramene" id="CMG215CT">
    <property type="protein sequence ID" value="CMG215CT"/>
    <property type="gene ID" value="CMG215C"/>
</dbReference>
<dbReference type="PIRSF" id="PIRSF000019">
    <property type="entry name" value="Bc1_11K"/>
    <property type="match status" value="1"/>
</dbReference>
<dbReference type="HOGENOM" id="CLU_115913_2_1_1"/>
<keyword evidence="8 10" id="KW-0472">Membrane</keyword>
<reference evidence="13 14" key="2">
    <citation type="journal article" date="2007" name="BMC Biol.">
        <title>A 100%-complete sequence reveals unusually simple genomic features in the hot-spring red alga Cyanidioschyzon merolae.</title>
        <authorList>
            <person name="Nozaki H."/>
            <person name="Takano H."/>
            <person name="Misumi O."/>
            <person name="Terasawa K."/>
            <person name="Matsuzaki M."/>
            <person name="Maruyama S."/>
            <person name="Nishida K."/>
            <person name="Yagisawa F."/>
            <person name="Yoshida Y."/>
            <person name="Fujiwara T."/>
            <person name="Takio S."/>
            <person name="Tamura K."/>
            <person name="Chung S.J."/>
            <person name="Nakamura S."/>
            <person name="Kuroiwa H."/>
            <person name="Tanaka K."/>
            <person name="Sato N."/>
            <person name="Kuroiwa T."/>
        </authorList>
    </citation>
    <scope>NUCLEOTIDE SEQUENCE [LARGE SCALE GENOMIC DNA]</scope>
    <source>
        <strain evidence="13 14">10D</strain>
    </source>
</reference>
<dbReference type="InterPro" id="IPR036811">
    <property type="entry name" value="Ubol_cytC_Rdtase_hinge_dom_sf"/>
</dbReference>
<keyword evidence="3 10" id="KW-0813">Transport</keyword>
<keyword evidence="7 10" id="KW-0496">Mitochondrion</keyword>
<keyword evidence="6 10" id="KW-0249">Electron transport</keyword>
<feature type="domain" description="Ubiquinol-cytochrome C reductase hinge" evidence="12">
    <location>
        <begin position="6"/>
        <end position="67"/>
    </location>
</feature>
<dbReference type="PANTHER" id="PTHR15336:SF0">
    <property type="entry name" value="CYTOCHROME B-C1 COMPLEX SUBUNIT 6, MITOCHONDRIAL"/>
    <property type="match status" value="1"/>
</dbReference>
<dbReference type="FunFam" id="1.10.287.20:FF:000001">
    <property type="entry name" value="Cytochrome b-c1 complex subunit 6"/>
    <property type="match status" value="1"/>
</dbReference>
<accession>M1VBJ6</accession>
<comment type="similarity">
    <text evidence="2 10">Belongs to the UQCRH/QCR6 family.</text>
</comment>
<evidence type="ECO:0000256" key="8">
    <source>
        <dbReference type="ARBA" id="ARBA00023136"/>
    </source>
</evidence>
<dbReference type="KEGG" id="cme:CYME_CMG215C"/>
<evidence type="ECO:0000256" key="4">
    <source>
        <dbReference type="ARBA" id="ARBA00022660"/>
    </source>
</evidence>
<feature type="disulfide bond" evidence="11">
    <location>
        <begin position="29"/>
        <end position="43"/>
    </location>
</feature>
<evidence type="ECO:0000256" key="11">
    <source>
        <dbReference type="PIRSR" id="PIRSR000019-1"/>
    </source>
</evidence>
<keyword evidence="5 10" id="KW-0999">Mitochondrion inner membrane</keyword>
<dbReference type="GO" id="GO:0006122">
    <property type="term" value="P:mitochondrial electron transport, ubiquinol to cytochrome c"/>
    <property type="evidence" value="ECO:0007669"/>
    <property type="project" value="InterPro"/>
</dbReference>
<evidence type="ECO:0000256" key="7">
    <source>
        <dbReference type="ARBA" id="ARBA00023128"/>
    </source>
</evidence>
<evidence type="ECO:0000256" key="5">
    <source>
        <dbReference type="ARBA" id="ARBA00022792"/>
    </source>
</evidence>
<dbReference type="GeneID" id="16993124"/>
<evidence type="ECO:0000256" key="3">
    <source>
        <dbReference type="ARBA" id="ARBA00022448"/>
    </source>
</evidence>
<evidence type="ECO:0000259" key="12">
    <source>
        <dbReference type="Pfam" id="PF02320"/>
    </source>
</evidence>
<dbReference type="STRING" id="280699.M1VBJ6"/>
<dbReference type="InterPro" id="IPR003422">
    <property type="entry name" value="Cyt_b-c1_6"/>
</dbReference>
<feature type="disulfide bond" evidence="11">
    <location>
        <begin position="15"/>
        <end position="57"/>
    </location>
</feature>
<gene>
    <name evidence="13" type="ORF">CYME_CMG215C</name>
</gene>
<dbReference type="Gene3D" id="1.10.287.20">
    <property type="entry name" value="Ubiquinol-cytochrome C reductase hinge domain"/>
    <property type="match status" value="1"/>
</dbReference>
<dbReference type="AlphaFoldDB" id="M1VBJ6"/>
<evidence type="ECO:0000256" key="9">
    <source>
        <dbReference type="ARBA" id="ARBA00023157"/>
    </source>
</evidence>
<dbReference type="Proteomes" id="UP000007014">
    <property type="component" value="Chromosome 7"/>
</dbReference>
<evidence type="ECO:0000313" key="13">
    <source>
        <dbReference type="EMBL" id="BAM79707.1"/>
    </source>
</evidence>
<reference evidence="13 14" key="1">
    <citation type="journal article" date="2004" name="Nature">
        <title>Genome sequence of the ultrasmall unicellular red alga Cyanidioschyzon merolae 10D.</title>
        <authorList>
            <person name="Matsuzaki M."/>
            <person name="Misumi O."/>
            <person name="Shin-i T."/>
            <person name="Maruyama S."/>
            <person name="Takahara M."/>
            <person name="Miyagishima S."/>
            <person name="Mori T."/>
            <person name="Nishida K."/>
            <person name="Yagisawa F."/>
            <person name="Nishida K."/>
            <person name="Yoshida Y."/>
            <person name="Nishimura Y."/>
            <person name="Nakao S."/>
            <person name="Kobayashi T."/>
            <person name="Momoyama Y."/>
            <person name="Higashiyama T."/>
            <person name="Minoda A."/>
            <person name="Sano M."/>
            <person name="Nomoto H."/>
            <person name="Oishi K."/>
            <person name="Hayashi H."/>
            <person name="Ohta F."/>
            <person name="Nishizaka S."/>
            <person name="Haga S."/>
            <person name="Miura S."/>
            <person name="Morishita T."/>
            <person name="Kabeya Y."/>
            <person name="Terasawa K."/>
            <person name="Suzuki Y."/>
            <person name="Ishii Y."/>
            <person name="Asakawa S."/>
            <person name="Takano H."/>
            <person name="Ohta N."/>
            <person name="Kuroiwa H."/>
            <person name="Tanaka K."/>
            <person name="Shimizu N."/>
            <person name="Sugano S."/>
            <person name="Sato N."/>
            <person name="Nozaki H."/>
            <person name="Ogasawara N."/>
            <person name="Kohara Y."/>
            <person name="Kuroiwa T."/>
        </authorList>
    </citation>
    <scope>NUCLEOTIDE SEQUENCE [LARGE SCALE GENOMIC DNA]</scope>
    <source>
        <strain evidence="13 14">10D</strain>
    </source>
</reference>
<dbReference type="PANTHER" id="PTHR15336">
    <property type="entry name" value="UBIQUINOL-CYTOCHROME C REDUCTASE COMPLEX 7.8 KDA PROTEIN"/>
    <property type="match status" value="1"/>
</dbReference>
<evidence type="ECO:0000256" key="1">
    <source>
        <dbReference type="ARBA" id="ARBA00004137"/>
    </source>
</evidence>
<keyword evidence="9 11" id="KW-1015">Disulfide bond</keyword>
<evidence type="ECO:0000256" key="6">
    <source>
        <dbReference type="ARBA" id="ARBA00022982"/>
    </source>
</evidence>
<dbReference type="Pfam" id="PF02320">
    <property type="entry name" value="UCR_hinge"/>
    <property type="match status" value="1"/>
</dbReference>
<keyword evidence="4 10" id="KW-0679">Respiratory chain</keyword>
<dbReference type="EMBL" id="AP006489">
    <property type="protein sequence ID" value="BAM79707.1"/>
    <property type="molecule type" value="Genomic_DNA"/>
</dbReference>
<comment type="subcellular location">
    <subcellularLocation>
        <location evidence="1">Mitochondrion inner membrane</location>
        <topology evidence="1">Peripheral membrane protein</topology>
        <orientation evidence="1">Intermembrane side</orientation>
    </subcellularLocation>
</comment>
<dbReference type="OMA" id="ACDGQYF"/>
<evidence type="ECO:0000313" key="14">
    <source>
        <dbReference type="Proteomes" id="UP000007014"/>
    </source>
</evidence>
<evidence type="ECO:0000256" key="10">
    <source>
        <dbReference type="PIRNR" id="PIRNR000019"/>
    </source>
</evidence>
<dbReference type="GO" id="GO:0005743">
    <property type="term" value="C:mitochondrial inner membrane"/>
    <property type="evidence" value="ECO:0007669"/>
    <property type="project" value="UniProtKB-SubCell"/>
</dbReference>
<dbReference type="eggNOG" id="KOG4763">
    <property type="taxonomic scope" value="Eukaryota"/>
</dbReference>
<proteinExistence type="inferred from homology"/>
<evidence type="ECO:0000256" key="2">
    <source>
        <dbReference type="ARBA" id="ARBA00006498"/>
    </source>
</evidence>
<comment type="function">
    <text evidence="10">Component of the ubiquinol-cytochrome c oxidoreductase, a multisubunit transmembrane complex that is part of the mitochondrial electron transport chain which drives oxidative phosphorylation.</text>
</comment>
<protein>
    <recommendedName>
        <fullName evidence="10">Cytochrome b-c1 complex subunit 6</fullName>
    </recommendedName>
</protein>
<name>M1VBJ6_CYAM1</name>
<organism evidence="13 14">
    <name type="scientific">Cyanidioschyzon merolae (strain NIES-3377 / 10D)</name>
    <name type="common">Unicellular red alga</name>
    <dbReference type="NCBI Taxonomy" id="280699"/>
    <lineage>
        <taxon>Eukaryota</taxon>
        <taxon>Rhodophyta</taxon>
        <taxon>Bangiophyceae</taxon>
        <taxon>Cyanidiales</taxon>
        <taxon>Cyanidiaceae</taxon>
        <taxon>Cyanidioschyzon</taxon>
    </lineage>
</organism>
<dbReference type="SUPFAM" id="SSF81531">
    <property type="entry name" value="Non-heme 11 kDa protein of cytochrome bc1 complex (Ubiquinol-cytochrome c reductase)"/>
    <property type="match status" value="1"/>
</dbReference>